<feature type="repeat" description="ANK" evidence="3">
    <location>
        <begin position="169"/>
        <end position="202"/>
    </location>
</feature>
<proteinExistence type="predicted"/>
<protein>
    <submittedName>
        <fullName evidence="4">Ankyrin repeat-containing domain protein</fullName>
    </submittedName>
</protein>
<comment type="caution">
    <text evidence="4">The sequence shown here is derived from an EMBL/GenBank/DDBJ whole genome shotgun (WGS) entry which is preliminary data.</text>
</comment>
<dbReference type="EMBL" id="JAHMHQ010000012">
    <property type="protein sequence ID" value="KAK1635825.1"/>
    <property type="molecule type" value="Genomic_DNA"/>
</dbReference>
<sequence length="367" mass="39978">MPETQIRDVQFIDGLPYEILNEIGVQLPAKDALSLIRCSRRCAAIVGWSLYHQDSLNGHWAICWGARSGQLSAVKMAVAHGAGPLSPVIDPGFDFGETLTRETALSIAIENNKIDVVQYLLQGCHAVDGLWAQKSYLLHSVKCPKLMEVLLTGGFSSVVNTLGTAGWDDDVTPLVAAIEGNHPECVIRTLLKFGAKPNSQNVSSMRPHMSAFHICLKSDRPSVANILIDHNADVNEAEGPELWSNTPLGAVLRQCQPGVPCNDELVASLLRHGADPNSSTRGAGAGPRPIILATSPDVLPKTFERLIAKGARVNNGVKVQLEDVLLSTKSDRMWWDSTPQRQIVRNTDKKLQVLRQLGNRTIPEETI</sequence>
<evidence type="ECO:0000256" key="3">
    <source>
        <dbReference type="PROSITE-ProRule" id="PRU00023"/>
    </source>
</evidence>
<evidence type="ECO:0000256" key="2">
    <source>
        <dbReference type="ARBA" id="ARBA00023043"/>
    </source>
</evidence>
<dbReference type="AlphaFoldDB" id="A0AAI9ZPK3"/>
<keyword evidence="5" id="KW-1185">Reference proteome</keyword>
<dbReference type="PANTHER" id="PTHR24198:SF165">
    <property type="entry name" value="ANKYRIN REPEAT-CONTAINING PROTEIN-RELATED"/>
    <property type="match status" value="1"/>
</dbReference>
<dbReference type="Proteomes" id="UP001243989">
    <property type="component" value="Unassembled WGS sequence"/>
</dbReference>
<dbReference type="SMART" id="SM00248">
    <property type="entry name" value="ANK"/>
    <property type="match status" value="5"/>
</dbReference>
<organism evidence="4 5">
    <name type="scientific">Colletotrichum phormii</name>
    <dbReference type="NCBI Taxonomy" id="359342"/>
    <lineage>
        <taxon>Eukaryota</taxon>
        <taxon>Fungi</taxon>
        <taxon>Dikarya</taxon>
        <taxon>Ascomycota</taxon>
        <taxon>Pezizomycotina</taxon>
        <taxon>Sordariomycetes</taxon>
        <taxon>Hypocreomycetidae</taxon>
        <taxon>Glomerellales</taxon>
        <taxon>Glomerellaceae</taxon>
        <taxon>Colletotrichum</taxon>
        <taxon>Colletotrichum acutatum species complex</taxon>
    </lineage>
</organism>
<keyword evidence="1" id="KW-0677">Repeat</keyword>
<dbReference type="PANTHER" id="PTHR24198">
    <property type="entry name" value="ANKYRIN REPEAT AND PROTEIN KINASE DOMAIN-CONTAINING PROTEIN"/>
    <property type="match status" value="1"/>
</dbReference>
<dbReference type="RefSeq" id="XP_060444432.1">
    <property type="nucleotide sequence ID" value="XM_060589014.1"/>
</dbReference>
<accession>A0AAI9ZPK3</accession>
<reference evidence="4" key="1">
    <citation type="submission" date="2021-06" db="EMBL/GenBank/DDBJ databases">
        <title>Comparative genomics, transcriptomics and evolutionary studies reveal genomic signatures of adaptation to plant cell wall in hemibiotrophic fungi.</title>
        <authorList>
            <consortium name="DOE Joint Genome Institute"/>
            <person name="Baroncelli R."/>
            <person name="Diaz J.F."/>
            <person name="Benocci T."/>
            <person name="Peng M."/>
            <person name="Battaglia E."/>
            <person name="Haridas S."/>
            <person name="Andreopoulos W."/>
            <person name="Labutti K."/>
            <person name="Pangilinan J."/>
            <person name="Floch G.L."/>
            <person name="Makela M.R."/>
            <person name="Henrissat B."/>
            <person name="Grigoriev I.V."/>
            <person name="Crouch J.A."/>
            <person name="De Vries R.P."/>
            <person name="Sukno S.A."/>
            <person name="Thon M.R."/>
        </authorList>
    </citation>
    <scope>NUCLEOTIDE SEQUENCE</scope>
    <source>
        <strain evidence="4">CBS 102054</strain>
    </source>
</reference>
<dbReference type="Pfam" id="PF12796">
    <property type="entry name" value="Ank_2"/>
    <property type="match status" value="1"/>
</dbReference>
<dbReference type="Pfam" id="PF00023">
    <property type="entry name" value="Ank"/>
    <property type="match status" value="1"/>
</dbReference>
<evidence type="ECO:0000313" key="5">
    <source>
        <dbReference type="Proteomes" id="UP001243989"/>
    </source>
</evidence>
<evidence type="ECO:0000256" key="1">
    <source>
        <dbReference type="ARBA" id="ARBA00022737"/>
    </source>
</evidence>
<dbReference type="Gene3D" id="1.25.40.20">
    <property type="entry name" value="Ankyrin repeat-containing domain"/>
    <property type="match status" value="1"/>
</dbReference>
<dbReference type="PROSITE" id="PS50297">
    <property type="entry name" value="ANK_REP_REGION"/>
    <property type="match status" value="1"/>
</dbReference>
<gene>
    <name evidence="4" type="ORF">BDP81DRAFT_407385</name>
</gene>
<dbReference type="SUPFAM" id="SSF48403">
    <property type="entry name" value="Ankyrin repeat"/>
    <property type="match status" value="1"/>
</dbReference>
<dbReference type="GeneID" id="85473876"/>
<dbReference type="InterPro" id="IPR036770">
    <property type="entry name" value="Ankyrin_rpt-contain_sf"/>
</dbReference>
<dbReference type="InterPro" id="IPR002110">
    <property type="entry name" value="Ankyrin_rpt"/>
</dbReference>
<name>A0AAI9ZPK3_9PEZI</name>
<dbReference type="PROSITE" id="PS50088">
    <property type="entry name" value="ANK_REPEAT"/>
    <property type="match status" value="1"/>
</dbReference>
<keyword evidence="2 3" id="KW-0040">ANK repeat</keyword>
<evidence type="ECO:0000313" key="4">
    <source>
        <dbReference type="EMBL" id="KAK1635825.1"/>
    </source>
</evidence>